<evidence type="ECO:0000256" key="4">
    <source>
        <dbReference type="ARBA" id="ARBA00016244"/>
    </source>
</evidence>
<evidence type="ECO:0000256" key="2">
    <source>
        <dbReference type="ARBA" id="ARBA00004613"/>
    </source>
</evidence>
<keyword evidence="6" id="KW-0975">Bacterial flagellum</keyword>
<comment type="subcellular location">
    <subcellularLocation>
        <location evidence="1">Bacterial flagellum basal body</location>
    </subcellularLocation>
    <subcellularLocation>
        <location evidence="2">Secreted</location>
    </subcellularLocation>
</comment>
<evidence type="ECO:0000256" key="1">
    <source>
        <dbReference type="ARBA" id="ARBA00004117"/>
    </source>
</evidence>
<evidence type="ECO:0000256" key="6">
    <source>
        <dbReference type="ARBA" id="ARBA00023143"/>
    </source>
</evidence>
<accession>A0ABZ2BY11</accession>
<dbReference type="InterPro" id="IPR053927">
    <property type="entry name" value="FlgK_helical"/>
</dbReference>
<evidence type="ECO:0000259" key="7">
    <source>
        <dbReference type="Pfam" id="PF00460"/>
    </source>
</evidence>
<protein>
    <recommendedName>
        <fullName evidence="4">Flagellar hook-associated protein 1</fullName>
    </recommendedName>
</protein>
<evidence type="ECO:0000259" key="9">
    <source>
        <dbReference type="Pfam" id="PF22638"/>
    </source>
</evidence>
<dbReference type="Proteomes" id="UP001318682">
    <property type="component" value="Chromosome"/>
</dbReference>
<dbReference type="InterPro" id="IPR001444">
    <property type="entry name" value="Flag_bb_rod_N"/>
</dbReference>
<keyword evidence="5" id="KW-0964">Secreted</keyword>
<dbReference type="Pfam" id="PF22638">
    <property type="entry name" value="FlgK_D1"/>
    <property type="match status" value="1"/>
</dbReference>
<evidence type="ECO:0000256" key="3">
    <source>
        <dbReference type="ARBA" id="ARBA00009677"/>
    </source>
</evidence>
<organism evidence="10 11">
    <name type="scientific">Roseobacter fucihabitans</name>
    <dbReference type="NCBI Taxonomy" id="1537242"/>
    <lineage>
        <taxon>Bacteria</taxon>
        <taxon>Pseudomonadati</taxon>
        <taxon>Pseudomonadota</taxon>
        <taxon>Alphaproteobacteria</taxon>
        <taxon>Rhodobacterales</taxon>
        <taxon>Roseobacteraceae</taxon>
        <taxon>Roseobacter</taxon>
    </lineage>
</organism>
<evidence type="ECO:0000259" key="8">
    <source>
        <dbReference type="Pfam" id="PF06429"/>
    </source>
</evidence>
<proteinExistence type="inferred from homology"/>
<reference evidence="11" key="1">
    <citation type="submission" date="2024-01" db="EMBL/GenBank/DDBJ databases">
        <title>Roseobacter fucihabitans sp. nov., isolated from the brown alga Fucus spiralis.</title>
        <authorList>
            <person name="Hahnke S."/>
            <person name="Berger M."/>
            <person name="Schlingloff A."/>
            <person name="Athale I."/>
            <person name="Neumann-Schaal M."/>
            <person name="Adenaya A."/>
            <person name="Poehlein A."/>
            <person name="Daniel R."/>
            <person name="Pertersen J."/>
            <person name="Brinkhoff T."/>
        </authorList>
    </citation>
    <scope>NUCLEOTIDE SEQUENCE [LARGE SCALE GENOMIC DNA]</scope>
    <source>
        <strain evidence="11">B14</strain>
    </source>
</reference>
<dbReference type="InterPro" id="IPR002371">
    <property type="entry name" value="FlgK"/>
</dbReference>
<keyword evidence="11" id="KW-1185">Reference proteome</keyword>
<name>A0ABZ2BY11_9RHOB</name>
<feature type="domain" description="Flagellar basal-body/hook protein C-terminal" evidence="8">
    <location>
        <begin position="444"/>
        <end position="481"/>
    </location>
</feature>
<dbReference type="EMBL" id="CP143423">
    <property type="protein sequence ID" value="WVX50792.1"/>
    <property type="molecule type" value="Genomic_DNA"/>
</dbReference>
<evidence type="ECO:0000313" key="10">
    <source>
        <dbReference type="EMBL" id="WVX50792.1"/>
    </source>
</evidence>
<dbReference type="SUPFAM" id="SSF64518">
    <property type="entry name" value="Phase 1 flagellin"/>
    <property type="match status" value="1"/>
</dbReference>
<dbReference type="Pfam" id="PF00460">
    <property type="entry name" value="Flg_bb_rod"/>
    <property type="match status" value="1"/>
</dbReference>
<feature type="domain" description="Flagellar hook-associated protein FlgK helical" evidence="9">
    <location>
        <begin position="97"/>
        <end position="308"/>
    </location>
</feature>
<sequence length="481" mass="50748">MTISSALSNAMTGLRAAGTNSETISANIANAMTPGYGVRTVSLSSSQIGGVSVDGIVRNVNPALLADRSLAQSALSNATDRTTFLRGYEDALGTPDNPNSLSSRIAEFESSLITASSRPDAPERLEVVVDAARDLTQLISSASRKIQESRSEADRNINLQVNQLNTALAGVKELNQQITRTQTLGGDTSALQDSRQALVEEISEIVSVRQIPRDRGQIALYSTGGAILLDGGAAEVEFSAMNQVTPFMTLSGGQLSGLTLNGYEIRTDSMRGALGGGSLGAQFEIRDEFGVDAQTQLDAFTRDLIERFQDPAVDATLAVGDAGLFTDAGIAFDPLNEVGLSERVAVNAAVDEKQGGEAWRVRDGINAIVQGDVGDSRLLQTLSSTMTAKRAPLSGSFGSGAFSSSNLLATLTSKLGADRAQAEQGQTFASTQFNELTQLVLADGVDTDQELQRLLLVEQAYAANARMISAADEMMQTILRI</sequence>
<keyword evidence="10" id="KW-0282">Flagellum</keyword>
<keyword evidence="10" id="KW-0969">Cilium</keyword>
<dbReference type="Pfam" id="PF06429">
    <property type="entry name" value="Flg_bbr_C"/>
    <property type="match status" value="1"/>
</dbReference>
<comment type="similarity">
    <text evidence="3">Belongs to the flagella basal body rod proteins family.</text>
</comment>
<evidence type="ECO:0000313" key="11">
    <source>
        <dbReference type="Proteomes" id="UP001318682"/>
    </source>
</evidence>
<evidence type="ECO:0000256" key="5">
    <source>
        <dbReference type="ARBA" id="ARBA00022525"/>
    </source>
</evidence>
<keyword evidence="10" id="KW-0966">Cell projection</keyword>
<dbReference type="InterPro" id="IPR010930">
    <property type="entry name" value="Flg_bb/hook_C_dom"/>
</dbReference>
<dbReference type="NCBIfam" id="TIGR02492">
    <property type="entry name" value="flgK_ends"/>
    <property type="match status" value="1"/>
</dbReference>
<gene>
    <name evidence="10" type="primary">flgK</name>
    <name evidence="10" type="ORF">ROLI_038920</name>
</gene>
<dbReference type="PANTHER" id="PTHR30033:SF1">
    <property type="entry name" value="FLAGELLAR HOOK-ASSOCIATED PROTEIN 1"/>
    <property type="match status" value="1"/>
</dbReference>
<dbReference type="PANTHER" id="PTHR30033">
    <property type="entry name" value="FLAGELLAR HOOK-ASSOCIATED PROTEIN 1"/>
    <property type="match status" value="1"/>
</dbReference>
<feature type="domain" description="Flagellar basal body rod protein N-terminal" evidence="7">
    <location>
        <begin position="7"/>
        <end position="36"/>
    </location>
</feature>
<dbReference type="RefSeq" id="WP_187428392.1">
    <property type="nucleotide sequence ID" value="NZ_CP143423.1"/>
</dbReference>